<accession>A0A8K0SUW3</accession>
<feature type="region of interest" description="Disordered" evidence="7">
    <location>
        <begin position="186"/>
        <end position="304"/>
    </location>
</feature>
<dbReference type="PROSITE" id="PS50256">
    <property type="entry name" value="PIR_REPEAT_2"/>
    <property type="match status" value="6"/>
</dbReference>
<dbReference type="PANTHER" id="PTHR47254">
    <property type="entry name" value="CELL WALL MANNOPROTEIN CIS3-RELATED"/>
    <property type="match status" value="1"/>
</dbReference>
<keyword evidence="11" id="KW-1185">Reference proteome</keyword>
<dbReference type="OrthoDB" id="5415592at2759"/>
<evidence type="ECO:0000256" key="7">
    <source>
        <dbReference type="SAM" id="MobiDB-lite"/>
    </source>
</evidence>
<evidence type="ECO:0000256" key="5">
    <source>
        <dbReference type="ARBA" id="ARBA00022737"/>
    </source>
</evidence>
<feature type="compositionally biased region" description="Polar residues" evidence="7">
    <location>
        <begin position="241"/>
        <end position="264"/>
    </location>
</feature>
<dbReference type="GO" id="GO:0031505">
    <property type="term" value="P:fungal-type cell wall organization"/>
    <property type="evidence" value="ECO:0007669"/>
    <property type="project" value="UniProtKB-ARBA"/>
</dbReference>
<dbReference type="PANTHER" id="PTHR47254:SF1">
    <property type="entry name" value="CELL WALL MANNOPROTEIN CIS3-RELATED"/>
    <property type="match status" value="1"/>
</dbReference>
<dbReference type="Pfam" id="PF00399">
    <property type="entry name" value="PIR"/>
    <property type="match status" value="9"/>
</dbReference>
<reference evidence="10" key="1">
    <citation type="journal article" date="2021" name="Nat. Commun.">
        <title>Genetic determinants of endophytism in the Arabidopsis root mycobiome.</title>
        <authorList>
            <person name="Mesny F."/>
            <person name="Miyauchi S."/>
            <person name="Thiergart T."/>
            <person name="Pickel B."/>
            <person name="Atanasova L."/>
            <person name="Karlsson M."/>
            <person name="Huettel B."/>
            <person name="Barry K.W."/>
            <person name="Haridas S."/>
            <person name="Chen C."/>
            <person name="Bauer D."/>
            <person name="Andreopoulos W."/>
            <person name="Pangilinan J."/>
            <person name="LaButti K."/>
            <person name="Riley R."/>
            <person name="Lipzen A."/>
            <person name="Clum A."/>
            <person name="Drula E."/>
            <person name="Henrissat B."/>
            <person name="Kohler A."/>
            <person name="Grigoriev I.V."/>
            <person name="Martin F.M."/>
            <person name="Hacquard S."/>
        </authorList>
    </citation>
    <scope>NUCLEOTIDE SEQUENCE</scope>
    <source>
        <strain evidence="10">MPI-CAGE-CH-0235</strain>
    </source>
</reference>
<evidence type="ECO:0000256" key="6">
    <source>
        <dbReference type="ARBA" id="ARBA00038219"/>
    </source>
</evidence>
<feature type="compositionally biased region" description="Low complexity" evidence="7">
    <location>
        <begin position="346"/>
        <end position="358"/>
    </location>
</feature>
<comment type="subcellular location">
    <subcellularLocation>
        <location evidence="1">Secreted</location>
        <location evidence="1">Cell wall</location>
    </subcellularLocation>
</comment>
<evidence type="ECO:0000256" key="3">
    <source>
        <dbReference type="ARBA" id="ARBA00022525"/>
    </source>
</evidence>
<dbReference type="InterPro" id="IPR051153">
    <property type="entry name" value="Yeast_CWMannoprotein_PIR"/>
</dbReference>
<evidence type="ECO:0000256" key="8">
    <source>
        <dbReference type="SAM" id="SignalP"/>
    </source>
</evidence>
<feature type="compositionally biased region" description="Polar residues" evidence="7">
    <location>
        <begin position="207"/>
        <end position="216"/>
    </location>
</feature>
<evidence type="ECO:0000313" key="10">
    <source>
        <dbReference type="EMBL" id="KAH7322992.1"/>
    </source>
</evidence>
<proteinExistence type="inferred from homology"/>
<sequence>MKHQFGALMGLVAAVSAAPQAVTEPIPPSGSAPSGCASNFDGQFGFSIAALGSNAGSGQISCNSDAEGQLLLTLDNGVLHDRQDRTGYIASNYQFQFDGPPQAGAIYTSGFSVCSNGSIALGPSTVFYQCLSGSFYNLYDRHWAAQCEPVHFVIQRCGNEQLPGGPVTTTAVGQLPDGQPEAVPTVIAPPPVSQIPDGQIQAPPAVSQISDGQVQAPTGVASQIPDGQVQAPTAPAAPPVSQISDGQIQAPTGVASQISDGQVQAPTAPAPPPAPPVSQISDGQVQAPTTPASPPAPPVSQISDGQVQAPTGVVTQISDGQVQAPTGIATQISDGQVQAPTREDAAATPSSSAVPPSAGNKHVPGIAVVLSLSFVVVAFLL</sequence>
<dbReference type="InterPro" id="IPR000420">
    <property type="entry name" value="Yeast_PIR_rpt"/>
</dbReference>
<evidence type="ECO:0000256" key="2">
    <source>
        <dbReference type="ARBA" id="ARBA00022512"/>
    </source>
</evidence>
<keyword evidence="2" id="KW-0134">Cell wall</keyword>
<feature type="domain" description="Cell wall mannoprotein PIR1-like C-terminal" evidence="9">
    <location>
        <begin position="77"/>
        <end position="150"/>
    </location>
</feature>
<evidence type="ECO:0000259" key="9">
    <source>
        <dbReference type="Pfam" id="PF22799"/>
    </source>
</evidence>
<evidence type="ECO:0000256" key="1">
    <source>
        <dbReference type="ARBA" id="ARBA00004191"/>
    </source>
</evidence>
<dbReference type="AlphaFoldDB" id="A0A8K0SUW3"/>
<dbReference type="GO" id="GO:0005199">
    <property type="term" value="F:structural constituent of cell wall"/>
    <property type="evidence" value="ECO:0007669"/>
    <property type="project" value="InterPro"/>
</dbReference>
<comment type="caution">
    <text evidence="10">The sequence shown here is derived from an EMBL/GenBank/DDBJ whole genome shotgun (WGS) entry which is preliminary data.</text>
</comment>
<feature type="chain" id="PRO_5035482736" description="Cell wall mannoprotein PIR1-like C-terminal domain-containing protein" evidence="8">
    <location>
        <begin position="18"/>
        <end position="381"/>
    </location>
</feature>
<dbReference type="InterPro" id="IPR054508">
    <property type="entry name" value="PIR1-like_C"/>
</dbReference>
<dbReference type="GO" id="GO:0009277">
    <property type="term" value="C:fungal-type cell wall"/>
    <property type="evidence" value="ECO:0007669"/>
    <property type="project" value="TreeGrafter"/>
</dbReference>
<comment type="similarity">
    <text evidence="6">Belongs to the PIR protein family.</text>
</comment>
<keyword evidence="3" id="KW-0964">Secreted</keyword>
<evidence type="ECO:0000256" key="4">
    <source>
        <dbReference type="ARBA" id="ARBA00022729"/>
    </source>
</evidence>
<feature type="signal peptide" evidence="8">
    <location>
        <begin position="1"/>
        <end position="17"/>
    </location>
</feature>
<dbReference type="EMBL" id="JAGPNK010000004">
    <property type="protein sequence ID" value="KAH7322992.1"/>
    <property type="molecule type" value="Genomic_DNA"/>
</dbReference>
<organism evidence="10 11">
    <name type="scientific">Stachybotrys elegans</name>
    <dbReference type="NCBI Taxonomy" id="80388"/>
    <lineage>
        <taxon>Eukaryota</taxon>
        <taxon>Fungi</taxon>
        <taxon>Dikarya</taxon>
        <taxon>Ascomycota</taxon>
        <taxon>Pezizomycotina</taxon>
        <taxon>Sordariomycetes</taxon>
        <taxon>Hypocreomycetidae</taxon>
        <taxon>Hypocreales</taxon>
        <taxon>Stachybotryaceae</taxon>
        <taxon>Stachybotrys</taxon>
    </lineage>
</organism>
<keyword evidence="5" id="KW-0677">Repeat</keyword>
<protein>
    <recommendedName>
        <fullName evidence="9">Cell wall mannoprotein PIR1-like C-terminal domain-containing protein</fullName>
    </recommendedName>
</protein>
<keyword evidence="4 8" id="KW-0732">Signal</keyword>
<gene>
    <name evidence="10" type="ORF">B0I35DRAFT_191797</name>
</gene>
<name>A0A8K0SUW3_9HYPO</name>
<dbReference type="Pfam" id="PF22799">
    <property type="entry name" value="PIR1-like_C"/>
    <property type="match status" value="1"/>
</dbReference>
<dbReference type="Proteomes" id="UP000813444">
    <property type="component" value="Unassembled WGS sequence"/>
</dbReference>
<evidence type="ECO:0000313" key="11">
    <source>
        <dbReference type="Proteomes" id="UP000813444"/>
    </source>
</evidence>
<feature type="region of interest" description="Disordered" evidence="7">
    <location>
        <begin position="335"/>
        <end position="359"/>
    </location>
</feature>